<organism evidence="1 2">
    <name type="scientific">Streptomyces gardneri</name>
    <dbReference type="NCBI Taxonomy" id="66892"/>
    <lineage>
        <taxon>Bacteria</taxon>
        <taxon>Bacillati</taxon>
        <taxon>Actinomycetota</taxon>
        <taxon>Actinomycetes</taxon>
        <taxon>Kitasatosporales</taxon>
        <taxon>Streptomycetaceae</taxon>
        <taxon>Streptomyces</taxon>
    </lineage>
</organism>
<reference evidence="1 2" key="1">
    <citation type="submission" date="2019-06" db="EMBL/GenBank/DDBJ databases">
        <title>Whole genome shotgun sequence of Streptomyces gardneri NBRC 12865.</title>
        <authorList>
            <person name="Hosoyama A."/>
            <person name="Uohara A."/>
            <person name="Ohji S."/>
            <person name="Ichikawa N."/>
        </authorList>
    </citation>
    <scope>NUCLEOTIDE SEQUENCE [LARGE SCALE GENOMIC DNA]</scope>
    <source>
        <strain evidence="1 2">NBRC 12865</strain>
    </source>
</reference>
<proteinExistence type="predicted"/>
<name>A0A4Y3RHH1_9ACTN</name>
<protein>
    <submittedName>
        <fullName evidence="1">Uncharacterized protein</fullName>
    </submittedName>
</protein>
<sequence length="64" mass="6562">MSDIQQHPPALARRDAATTVALYATDPDPDPDVLRGMLAAAVAVAAGRGWAIVDDGTIGDETAC</sequence>
<evidence type="ECO:0000313" key="2">
    <source>
        <dbReference type="Proteomes" id="UP000315226"/>
    </source>
</evidence>
<evidence type="ECO:0000313" key="1">
    <source>
        <dbReference type="EMBL" id="GEB57095.1"/>
    </source>
</evidence>
<dbReference type="EMBL" id="BJMN01000015">
    <property type="protein sequence ID" value="GEB57095.1"/>
    <property type="molecule type" value="Genomic_DNA"/>
</dbReference>
<dbReference type="RefSeq" id="WP_141296735.1">
    <property type="nucleotide sequence ID" value="NZ_BJMN01000015.1"/>
</dbReference>
<gene>
    <name evidence="1" type="ORF">SGA01_27000</name>
</gene>
<comment type="caution">
    <text evidence="1">The sequence shown here is derived from an EMBL/GenBank/DDBJ whole genome shotgun (WGS) entry which is preliminary data.</text>
</comment>
<keyword evidence="2" id="KW-1185">Reference proteome</keyword>
<dbReference type="Proteomes" id="UP000315226">
    <property type="component" value="Unassembled WGS sequence"/>
</dbReference>
<dbReference type="AlphaFoldDB" id="A0A4Y3RHH1"/>
<accession>A0A4Y3RHH1</accession>